<feature type="domain" description="WCX" evidence="2">
    <location>
        <begin position="256"/>
        <end position="330"/>
    </location>
</feature>
<keyword evidence="4" id="KW-1185">Reference proteome</keyword>
<organism evidence="3 4">
    <name type="scientific">Pontibacter virosus</name>
    <dbReference type="NCBI Taxonomy" id="1765052"/>
    <lineage>
        <taxon>Bacteria</taxon>
        <taxon>Pseudomonadati</taxon>
        <taxon>Bacteroidota</taxon>
        <taxon>Cytophagia</taxon>
        <taxon>Cytophagales</taxon>
        <taxon>Hymenobacteraceae</taxon>
        <taxon>Pontibacter</taxon>
    </lineage>
</organism>
<dbReference type="OrthoDB" id="43316at2"/>
<dbReference type="EMBL" id="QEKI01000001">
    <property type="protein sequence ID" value="PVY43654.1"/>
    <property type="molecule type" value="Genomic_DNA"/>
</dbReference>
<feature type="domain" description="WYL" evidence="1">
    <location>
        <begin position="155"/>
        <end position="223"/>
    </location>
</feature>
<dbReference type="PROSITE" id="PS52050">
    <property type="entry name" value="WYL"/>
    <property type="match status" value="1"/>
</dbReference>
<evidence type="ECO:0000313" key="3">
    <source>
        <dbReference type="EMBL" id="PVY43654.1"/>
    </source>
</evidence>
<dbReference type="InterPro" id="IPR057727">
    <property type="entry name" value="WCX_dom"/>
</dbReference>
<dbReference type="GO" id="GO:0003677">
    <property type="term" value="F:DNA binding"/>
    <property type="evidence" value="ECO:0007669"/>
    <property type="project" value="UniProtKB-KW"/>
</dbReference>
<dbReference type="AlphaFoldDB" id="A0A2U1B4N9"/>
<keyword evidence="3" id="KW-0238">DNA-binding</keyword>
<dbReference type="RefSeq" id="WP_116541345.1">
    <property type="nucleotide sequence ID" value="NZ_QEKI01000001.1"/>
</dbReference>
<reference evidence="3 4" key="1">
    <citation type="submission" date="2018-04" db="EMBL/GenBank/DDBJ databases">
        <title>Genomic Encyclopedia of Type Strains, Phase IV (KMG-IV): sequencing the most valuable type-strain genomes for metagenomic binning, comparative biology and taxonomic classification.</title>
        <authorList>
            <person name="Goeker M."/>
        </authorList>
    </citation>
    <scope>NUCLEOTIDE SEQUENCE [LARGE SCALE GENOMIC DNA]</scope>
    <source>
        <strain evidence="3 4">DSM 100231</strain>
    </source>
</reference>
<dbReference type="PANTHER" id="PTHR34580:SF9">
    <property type="entry name" value="SLL5097 PROTEIN"/>
    <property type="match status" value="1"/>
</dbReference>
<name>A0A2U1B4N9_9BACT</name>
<dbReference type="Proteomes" id="UP000245466">
    <property type="component" value="Unassembled WGS sequence"/>
</dbReference>
<dbReference type="InterPro" id="IPR026881">
    <property type="entry name" value="WYL_dom"/>
</dbReference>
<gene>
    <name evidence="3" type="ORF">C8E01_10110</name>
</gene>
<comment type="caution">
    <text evidence="3">The sequence shown here is derived from an EMBL/GenBank/DDBJ whole genome shotgun (WGS) entry which is preliminary data.</text>
</comment>
<evidence type="ECO:0000259" key="2">
    <source>
        <dbReference type="Pfam" id="PF25583"/>
    </source>
</evidence>
<dbReference type="Pfam" id="PF25583">
    <property type="entry name" value="WCX"/>
    <property type="match status" value="1"/>
</dbReference>
<evidence type="ECO:0000313" key="4">
    <source>
        <dbReference type="Proteomes" id="UP000245466"/>
    </source>
</evidence>
<proteinExistence type="predicted"/>
<protein>
    <submittedName>
        <fullName evidence="3">Putative DNA-binding transcriptional regulator YafY</fullName>
    </submittedName>
</protein>
<dbReference type="PANTHER" id="PTHR34580">
    <property type="match status" value="1"/>
</dbReference>
<evidence type="ECO:0000259" key="1">
    <source>
        <dbReference type="Pfam" id="PF13280"/>
    </source>
</evidence>
<sequence length="335" mass="39073">MPQNKQAYVRMRVIDDCLRSKIRKYWSKTDLIEKISNTKDIKISERTLDYDIYLMRNCSQLNYNAPIGYSKKENGYFYSDSNFSIANLPLNEIEFNALATAAATLNQFKHISVFREFASTVDKVINLVQHIEYQRSETGLKFMDFEEAPYSVGNEHLDILIDATRHKYPVRLIYKKFDAARPKPRTVSPYLLKEYRNRWYLVGLQHETGSLRKFALDRICSLEPTRDTVFMDNYGFNPQLHFKNAIGISLEEETVEDVTLSFTPHDGNYIKTQYLHSSQEILIDDKTELRVRLKVVINYELISTILSFGMAVKVIEPAVLKQKVIDNLKSCLQLY</sequence>
<dbReference type="InterPro" id="IPR051534">
    <property type="entry name" value="CBASS_pafABC_assoc_protein"/>
</dbReference>
<dbReference type="Pfam" id="PF13280">
    <property type="entry name" value="WYL"/>
    <property type="match status" value="1"/>
</dbReference>
<accession>A0A2U1B4N9</accession>